<feature type="transmembrane region" description="Helical" evidence="1">
    <location>
        <begin position="109"/>
        <end position="136"/>
    </location>
</feature>
<keyword evidence="1" id="KW-1133">Transmembrane helix</keyword>
<feature type="transmembrane region" description="Helical" evidence="1">
    <location>
        <begin position="63"/>
        <end position="89"/>
    </location>
</feature>
<keyword evidence="1" id="KW-0812">Transmembrane</keyword>
<gene>
    <name evidence="2" type="ORF">B0H16DRAFT_1723100</name>
</gene>
<dbReference type="Proteomes" id="UP001215598">
    <property type="component" value="Unassembled WGS sequence"/>
</dbReference>
<proteinExistence type="predicted"/>
<protein>
    <submittedName>
        <fullName evidence="2">Uncharacterized protein</fullName>
    </submittedName>
</protein>
<comment type="caution">
    <text evidence="2">The sequence shown here is derived from an EMBL/GenBank/DDBJ whole genome shotgun (WGS) entry which is preliminary data.</text>
</comment>
<organism evidence="2 3">
    <name type="scientific">Mycena metata</name>
    <dbReference type="NCBI Taxonomy" id="1033252"/>
    <lineage>
        <taxon>Eukaryota</taxon>
        <taxon>Fungi</taxon>
        <taxon>Dikarya</taxon>
        <taxon>Basidiomycota</taxon>
        <taxon>Agaricomycotina</taxon>
        <taxon>Agaricomycetes</taxon>
        <taxon>Agaricomycetidae</taxon>
        <taxon>Agaricales</taxon>
        <taxon>Marasmiineae</taxon>
        <taxon>Mycenaceae</taxon>
        <taxon>Mycena</taxon>
    </lineage>
</organism>
<sequence length="193" mass="21059">MSSASDSIPLSGANALVLKRFGRDMLQDTVGIVTEAIVCSAYGIFFALALYSILRKGLKSRGAIVMLVAMVYLYTSSLAIFALDIMLWVKRTQALLMTVDTPLLDRAELASQPIVFILISEVISFMLSMIIGDSIVLWRAWIVCRGKIWVLCVPGIMLLMTFIFGVTDIACQLVELQTLDDPNGVCTSVAVKG</sequence>
<dbReference type="EMBL" id="JARKIB010000055">
    <property type="protein sequence ID" value="KAJ7753479.1"/>
    <property type="molecule type" value="Genomic_DNA"/>
</dbReference>
<evidence type="ECO:0000313" key="3">
    <source>
        <dbReference type="Proteomes" id="UP001215598"/>
    </source>
</evidence>
<accession>A0AAD7IYX6</accession>
<dbReference type="AlphaFoldDB" id="A0AAD7IYX6"/>
<keyword evidence="3" id="KW-1185">Reference proteome</keyword>
<evidence type="ECO:0000313" key="2">
    <source>
        <dbReference type="EMBL" id="KAJ7753479.1"/>
    </source>
</evidence>
<feature type="transmembrane region" description="Helical" evidence="1">
    <location>
        <begin position="30"/>
        <end position="51"/>
    </location>
</feature>
<name>A0AAD7IYX6_9AGAR</name>
<reference evidence="2" key="1">
    <citation type="submission" date="2023-03" db="EMBL/GenBank/DDBJ databases">
        <title>Massive genome expansion in bonnet fungi (Mycena s.s.) driven by repeated elements and novel gene families across ecological guilds.</title>
        <authorList>
            <consortium name="Lawrence Berkeley National Laboratory"/>
            <person name="Harder C.B."/>
            <person name="Miyauchi S."/>
            <person name="Viragh M."/>
            <person name="Kuo A."/>
            <person name="Thoen E."/>
            <person name="Andreopoulos B."/>
            <person name="Lu D."/>
            <person name="Skrede I."/>
            <person name="Drula E."/>
            <person name="Henrissat B."/>
            <person name="Morin E."/>
            <person name="Kohler A."/>
            <person name="Barry K."/>
            <person name="LaButti K."/>
            <person name="Morin E."/>
            <person name="Salamov A."/>
            <person name="Lipzen A."/>
            <person name="Mereny Z."/>
            <person name="Hegedus B."/>
            <person name="Baldrian P."/>
            <person name="Stursova M."/>
            <person name="Weitz H."/>
            <person name="Taylor A."/>
            <person name="Grigoriev I.V."/>
            <person name="Nagy L.G."/>
            <person name="Martin F."/>
            <person name="Kauserud H."/>
        </authorList>
    </citation>
    <scope>NUCLEOTIDE SEQUENCE</scope>
    <source>
        <strain evidence="2">CBHHK182m</strain>
    </source>
</reference>
<keyword evidence="1" id="KW-0472">Membrane</keyword>
<evidence type="ECO:0000256" key="1">
    <source>
        <dbReference type="SAM" id="Phobius"/>
    </source>
</evidence>
<feature type="transmembrane region" description="Helical" evidence="1">
    <location>
        <begin position="148"/>
        <end position="167"/>
    </location>
</feature>